<gene>
    <name evidence="1" type="ORF">HKW66_Vig0028000</name>
</gene>
<accession>A0A8T0LAY1</accession>
<reference evidence="1 2" key="1">
    <citation type="submission" date="2020-05" db="EMBL/GenBank/DDBJ databases">
        <title>Vigna angularis (adzuki bean) Var. LongXiaoDou No. 4 denovo assembly.</title>
        <authorList>
            <person name="Xiang H."/>
        </authorList>
    </citation>
    <scope>NUCLEOTIDE SEQUENCE [LARGE SCALE GENOMIC DNA]</scope>
    <source>
        <tissue evidence="1">Leaf</tissue>
    </source>
</reference>
<comment type="caution">
    <text evidence="1">The sequence shown here is derived from an EMBL/GenBank/DDBJ whole genome shotgun (WGS) entry which is preliminary data.</text>
</comment>
<dbReference type="Proteomes" id="UP000743370">
    <property type="component" value="Unassembled WGS sequence"/>
</dbReference>
<name>A0A8T0LAY1_PHAAN</name>
<protein>
    <submittedName>
        <fullName evidence="1">Uncharacterized protein</fullName>
    </submittedName>
</protein>
<sequence length="72" mass="8316">MDLSEFQVKNGDACLICGLDCYTIGVMVHEKRNRSCSTGEDERSSQTQATWQRVKRQVDIRRDITVCHIKQK</sequence>
<proteinExistence type="predicted"/>
<organism evidence="1 2">
    <name type="scientific">Phaseolus angularis</name>
    <name type="common">Azuki bean</name>
    <name type="synonym">Vigna angularis</name>
    <dbReference type="NCBI Taxonomy" id="3914"/>
    <lineage>
        <taxon>Eukaryota</taxon>
        <taxon>Viridiplantae</taxon>
        <taxon>Streptophyta</taxon>
        <taxon>Embryophyta</taxon>
        <taxon>Tracheophyta</taxon>
        <taxon>Spermatophyta</taxon>
        <taxon>Magnoliopsida</taxon>
        <taxon>eudicotyledons</taxon>
        <taxon>Gunneridae</taxon>
        <taxon>Pentapetalae</taxon>
        <taxon>rosids</taxon>
        <taxon>fabids</taxon>
        <taxon>Fabales</taxon>
        <taxon>Fabaceae</taxon>
        <taxon>Papilionoideae</taxon>
        <taxon>50 kb inversion clade</taxon>
        <taxon>NPAAA clade</taxon>
        <taxon>indigoferoid/millettioid clade</taxon>
        <taxon>Phaseoleae</taxon>
        <taxon>Vigna</taxon>
    </lineage>
</organism>
<evidence type="ECO:0000313" key="2">
    <source>
        <dbReference type="Proteomes" id="UP000743370"/>
    </source>
</evidence>
<evidence type="ECO:0000313" key="1">
    <source>
        <dbReference type="EMBL" id="KAG2407978.1"/>
    </source>
</evidence>
<dbReference type="AlphaFoldDB" id="A0A8T0LAY1"/>
<dbReference type="EMBL" id="JABFOF010000001">
    <property type="protein sequence ID" value="KAG2407978.1"/>
    <property type="molecule type" value="Genomic_DNA"/>
</dbReference>